<keyword evidence="10 13" id="KW-0472">Membrane</keyword>
<dbReference type="Gramene" id="KOM52492">
    <property type="protein sequence ID" value="KOM52492"/>
    <property type="gene ID" value="LR48_Vigan09g115100"/>
</dbReference>
<evidence type="ECO:0000256" key="13">
    <source>
        <dbReference type="SAM" id="Phobius"/>
    </source>
</evidence>
<evidence type="ECO:0000259" key="14">
    <source>
        <dbReference type="Pfam" id="PF01490"/>
    </source>
</evidence>
<evidence type="ECO:0000256" key="8">
    <source>
        <dbReference type="ARBA" id="ARBA00022970"/>
    </source>
</evidence>
<feature type="transmembrane region" description="Helical" evidence="13">
    <location>
        <begin position="165"/>
        <end position="185"/>
    </location>
</feature>
<evidence type="ECO:0000256" key="12">
    <source>
        <dbReference type="ARBA" id="ARBA00045588"/>
    </source>
</evidence>
<dbReference type="STRING" id="3914.A0A0L9VC61"/>
<feature type="transmembrane region" description="Helical" evidence="13">
    <location>
        <begin position="32"/>
        <end position="54"/>
    </location>
</feature>
<evidence type="ECO:0000256" key="1">
    <source>
        <dbReference type="ARBA" id="ARBA00004127"/>
    </source>
</evidence>
<keyword evidence="8" id="KW-0029">Amino-acid transport</keyword>
<feature type="transmembrane region" description="Helical" evidence="13">
    <location>
        <begin position="132"/>
        <end position="153"/>
    </location>
</feature>
<comment type="subcellular location">
    <subcellularLocation>
        <location evidence="2">Cell membrane</location>
    </subcellularLocation>
    <subcellularLocation>
        <location evidence="1">Endomembrane system</location>
        <topology evidence="1">Multi-pass membrane protein</topology>
    </subcellularLocation>
</comment>
<keyword evidence="11" id="KW-0927">Auxin signaling pathway</keyword>
<evidence type="ECO:0000313" key="15">
    <source>
        <dbReference type="EMBL" id="KOM52492.1"/>
    </source>
</evidence>
<keyword evidence="4" id="KW-0813">Transport</keyword>
<evidence type="ECO:0000256" key="3">
    <source>
        <dbReference type="ARBA" id="ARBA00005590"/>
    </source>
</evidence>
<keyword evidence="5" id="KW-1003">Cell membrane</keyword>
<dbReference type="InterPro" id="IPR013057">
    <property type="entry name" value="AA_transpt_TM"/>
</dbReference>
<keyword evidence="6 13" id="KW-0812">Transmembrane</keyword>
<dbReference type="AlphaFoldDB" id="A0A0L9VC61"/>
<sequence length="561" mass="62374">MEVKNSLPSTTSALVAYDEDGHVKRTGKRMTWLAGFLRFLILYGTSCAYVLTTGNSLRAIMGANCYHKEGHQARCAYVGNIYMMMFGIVQIVMSFIPDLHNMVWVSVFAAVMSFAYSFIGLGLGLAKVIGNLWSAVAHIITAVIGSGVLSLAWSTAQLGWIGGPLVVLFFAIVIYVSSSLLSDFYRTSDSGKRNYSYMDAVRVNLGKRMTWLAGFLRFLILYGTSCAYVLTTGNSLRAIMGANCYHKEGHQARCAYGGNIYMMMFGIVQIVMSFIPDLHNMVWVSVCAAVMSFTYSFIGLGLGFAKVIENGRLMGSITGIPATNTANKLWLVFQALGDIAFAYPYALILLEIQDTLKSTPPENQTMKKASMVAIIVTTFFYLSCGCLGYGAFGNDTPGNILTGFGFYEPYWLVAFANACIILHLVGGYQMYSQPIYTTADRWYSRRFHESDFANKSYIIKLPLIPGYELNPFRLCFRTVYVISTIGIAILFPYFNQVLGVLGAINFWPLTIYFPVEIYLQQRQIGAWTKQWILLRMFSFVCFTVTLVGLVGSIQGIISQKL</sequence>
<feature type="transmembrane region" description="Helical" evidence="13">
    <location>
        <begin position="282"/>
        <end position="305"/>
    </location>
</feature>
<feature type="transmembrane region" description="Helical" evidence="13">
    <location>
        <begin position="255"/>
        <end position="275"/>
    </location>
</feature>
<evidence type="ECO:0000256" key="5">
    <source>
        <dbReference type="ARBA" id="ARBA00022475"/>
    </source>
</evidence>
<evidence type="ECO:0000256" key="11">
    <source>
        <dbReference type="ARBA" id="ARBA00023294"/>
    </source>
</evidence>
<feature type="transmembrane region" description="Helical" evidence="13">
    <location>
        <begin position="531"/>
        <end position="557"/>
    </location>
</feature>
<protein>
    <recommendedName>
        <fullName evidence="14">Amino acid transporter transmembrane domain-containing protein</fullName>
    </recommendedName>
</protein>
<evidence type="ECO:0000256" key="2">
    <source>
        <dbReference type="ARBA" id="ARBA00004236"/>
    </source>
</evidence>
<dbReference type="OMA" id="DRCFAAS"/>
<dbReference type="Pfam" id="PF01490">
    <property type="entry name" value="Aa_trans"/>
    <property type="match status" value="2"/>
</dbReference>
<comment type="function">
    <text evidence="12">Carrier protein involved in proton-driven auxin influx. Mediates the formation of auxin gradient from developing leaves (site of auxin biosynthesis) to tips by contributing to the loading of auxin in vascular tissues and facilitating acropetal (base to tip) auxin transport within inner tissues of the root apex, and basipetal (tip to base) auxin transport within outer tissues of the root apex. May be involved in lateral roots and nodules formation.</text>
</comment>
<feature type="transmembrane region" description="Helical" evidence="13">
    <location>
        <begin position="329"/>
        <end position="350"/>
    </location>
</feature>
<feature type="transmembrane region" description="Helical" evidence="13">
    <location>
        <begin position="371"/>
        <end position="390"/>
    </location>
</feature>
<proteinExistence type="inferred from homology"/>
<feature type="transmembrane region" description="Helical" evidence="13">
    <location>
        <begin position="410"/>
        <end position="431"/>
    </location>
</feature>
<dbReference type="Proteomes" id="UP000053144">
    <property type="component" value="Chromosome 9"/>
</dbReference>
<feature type="transmembrane region" description="Helical" evidence="13">
    <location>
        <begin position="500"/>
        <end position="519"/>
    </location>
</feature>
<feature type="transmembrane region" description="Helical" evidence="13">
    <location>
        <begin position="75"/>
        <end position="96"/>
    </location>
</feature>
<dbReference type="GO" id="GO:0006865">
    <property type="term" value="P:amino acid transport"/>
    <property type="evidence" value="ECO:0007669"/>
    <property type="project" value="UniProtKB-KW"/>
</dbReference>
<organism evidence="15 16">
    <name type="scientific">Phaseolus angularis</name>
    <name type="common">Azuki bean</name>
    <name type="synonym">Vigna angularis</name>
    <dbReference type="NCBI Taxonomy" id="3914"/>
    <lineage>
        <taxon>Eukaryota</taxon>
        <taxon>Viridiplantae</taxon>
        <taxon>Streptophyta</taxon>
        <taxon>Embryophyta</taxon>
        <taxon>Tracheophyta</taxon>
        <taxon>Spermatophyta</taxon>
        <taxon>Magnoliopsida</taxon>
        <taxon>eudicotyledons</taxon>
        <taxon>Gunneridae</taxon>
        <taxon>Pentapetalae</taxon>
        <taxon>rosids</taxon>
        <taxon>fabids</taxon>
        <taxon>Fabales</taxon>
        <taxon>Fabaceae</taxon>
        <taxon>Papilionoideae</taxon>
        <taxon>50 kb inversion clade</taxon>
        <taxon>NPAAA clade</taxon>
        <taxon>indigoferoid/millettioid clade</taxon>
        <taxon>Phaseoleae</taxon>
        <taxon>Vigna</taxon>
    </lineage>
</organism>
<evidence type="ECO:0000256" key="6">
    <source>
        <dbReference type="ARBA" id="ARBA00022692"/>
    </source>
</evidence>
<gene>
    <name evidence="15" type="ORF">LR48_Vigan09g115100</name>
</gene>
<dbReference type="GO" id="GO:0009734">
    <property type="term" value="P:auxin-activated signaling pathway"/>
    <property type="evidence" value="ECO:0007669"/>
    <property type="project" value="UniProtKB-KW"/>
</dbReference>
<evidence type="ECO:0000256" key="7">
    <source>
        <dbReference type="ARBA" id="ARBA00022847"/>
    </source>
</evidence>
<dbReference type="EMBL" id="CM003379">
    <property type="protein sequence ID" value="KOM52492.1"/>
    <property type="molecule type" value="Genomic_DNA"/>
</dbReference>
<feature type="transmembrane region" description="Helical" evidence="13">
    <location>
        <begin position="474"/>
        <end position="494"/>
    </location>
</feature>
<dbReference type="GO" id="GO:0015293">
    <property type="term" value="F:symporter activity"/>
    <property type="evidence" value="ECO:0007669"/>
    <property type="project" value="UniProtKB-KW"/>
</dbReference>
<feature type="transmembrane region" description="Helical" evidence="13">
    <location>
        <begin position="102"/>
        <end position="125"/>
    </location>
</feature>
<dbReference type="PANTHER" id="PTHR48017">
    <property type="entry name" value="OS05G0424000 PROTEIN-RELATED"/>
    <property type="match status" value="1"/>
</dbReference>
<feature type="domain" description="Amino acid transporter transmembrane" evidence="14">
    <location>
        <begin position="26"/>
        <end position="119"/>
    </location>
</feature>
<keyword evidence="9 13" id="KW-1133">Transmembrane helix</keyword>
<evidence type="ECO:0000256" key="4">
    <source>
        <dbReference type="ARBA" id="ARBA00022448"/>
    </source>
</evidence>
<reference evidence="16" key="1">
    <citation type="journal article" date="2015" name="Proc. Natl. Acad. Sci. U.S.A.">
        <title>Genome sequencing of adzuki bean (Vigna angularis) provides insight into high starch and low fat accumulation and domestication.</title>
        <authorList>
            <person name="Yang K."/>
            <person name="Tian Z."/>
            <person name="Chen C."/>
            <person name="Luo L."/>
            <person name="Zhao B."/>
            <person name="Wang Z."/>
            <person name="Yu L."/>
            <person name="Li Y."/>
            <person name="Sun Y."/>
            <person name="Li W."/>
            <person name="Chen Y."/>
            <person name="Li Y."/>
            <person name="Zhang Y."/>
            <person name="Ai D."/>
            <person name="Zhao J."/>
            <person name="Shang C."/>
            <person name="Ma Y."/>
            <person name="Wu B."/>
            <person name="Wang M."/>
            <person name="Gao L."/>
            <person name="Sun D."/>
            <person name="Zhang P."/>
            <person name="Guo F."/>
            <person name="Wang W."/>
            <person name="Li Y."/>
            <person name="Wang J."/>
            <person name="Varshney R.K."/>
            <person name="Wang J."/>
            <person name="Ling H.Q."/>
            <person name="Wan P."/>
        </authorList>
    </citation>
    <scope>NUCLEOTIDE SEQUENCE</scope>
    <source>
        <strain evidence="16">cv. Jingnong 6</strain>
    </source>
</reference>
<evidence type="ECO:0000313" key="16">
    <source>
        <dbReference type="Proteomes" id="UP000053144"/>
    </source>
</evidence>
<feature type="domain" description="Amino acid transporter transmembrane" evidence="14">
    <location>
        <begin position="131"/>
        <end position="557"/>
    </location>
</feature>
<dbReference type="GO" id="GO:0012505">
    <property type="term" value="C:endomembrane system"/>
    <property type="evidence" value="ECO:0007669"/>
    <property type="project" value="UniProtKB-SubCell"/>
</dbReference>
<keyword evidence="7" id="KW-0769">Symport</keyword>
<accession>A0A0L9VC61</accession>
<comment type="similarity">
    <text evidence="3">Belongs to the amino acid/polyamine transporter 2 family. Amino acid/auxin permease (AAAP) (TC 2.A.18.1) subfamily.</text>
</comment>
<feature type="transmembrane region" description="Helical" evidence="13">
    <location>
        <begin position="211"/>
        <end position="230"/>
    </location>
</feature>
<name>A0A0L9VC61_PHAAN</name>
<evidence type="ECO:0000256" key="9">
    <source>
        <dbReference type="ARBA" id="ARBA00022989"/>
    </source>
</evidence>
<evidence type="ECO:0000256" key="10">
    <source>
        <dbReference type="ARBA" id="ARBA00023136"/>
    </source>
</evidence>
<dbReference type="GO" id="GO:0005886">
    <property type="term" value="C:plasma membrane"/>
    <property type="evidence" value="ECO:0007669"/>
    <property type="project" value="UniProtKB-SubCell"/>
</dbReference>